<evidence type="ECO:0000313" key="2">
    <source>
        <dbReference type="Proteomes" id="UP000229730"/>
    </source>
</evidence>
<sequence>MGQSIKLADDIVKDVRFEAKLLRRSVAKQAEHWLRIGQAIEQSPSFDYTRIKAALAGKFDADNLSIEEGVIFDEKIFSALEETSDAERVFFEKRQKAGLGVGEDEEGNLIYK</sequence>
<reference evidence="1 2" key="1">
    <citation type="submission" date="2017-10" db="EMBL/GenBank/DDBJ databases">
        <title>Frigbacter circumglobatus gen. nov. sp. nov., isolated from sediment cultured in situ.</title>
        <authorList>
            <person name="Zhao Z."/>
        </authorList>
    </citation>
    <scope>NUCLEOTIDE SEQUENCE [LARGE SCALE GENOMIC DNA]</scope>
    <source>
        <strain evidence="1 2">ZYL</strain>
    </source>
</reference>
<dbReference type="AlphaFoldDB" id="A0A2G4YNP9"/>
<dbReference type="Proteomes" id="UP000229730">
    <property type="component" value="Unassembled WGS sequence"/>
</dbReference>
<organism evidence="1 2">
    <name type="scientific">Paremcibacter congregatus</name>
    <dbReference type="NCBI Taxonomy" id="2043170"/>
    <lineage>
        <taxon>Bacteria</taxon>
        <taxon>Pseudomonadati</taxon>
        <taxon>Pseudomonadota</taxon>
        <taxon>Alphaproteobacteria</taxon>
        <taxon>Emcibacterales</taxon>
        <taxon>Emcibacteraceae</taxon>
        <taxon>Paremcibacter</taxon>
    </lineage>
</organism>
<dbReference type="OrthoDB" id="5422561at2"/>
<comment type="caution">
    <text evidence="1">The sequence shown here is derived from an EMBL/GenBank/DDBJ whole genome shotgun (WGS) entry which is preliminary data.</text>
</comment>
<evidence type="ECO:0008006" key="3">
    <source>
        <dbReference type="Google" id="ProtNLM"/>
    </source>
</evidence>
<accession>A0A2G4YNP9</accession>
<dbReference type="EMBL" id="PDEM01000031">
    <property type="protein sequence ID" value="PHZ83927.1"/>
    <property type="molecule type" value="Genomic_DNA"/>
</dbReference>
<keyword evidence="2" id="KW-1185">Reference proteome</keyword>
<name>A0A2G4YNP9_9PROT</name>
<proteinExistence type="predicted"/>
<gene>
    <name evidence="1" type="ORF">CRD36_16070</name>
</gene>
<protein>
    <recommendedName>
        <fullName evidence="3">ParD-like antitoxin of type II toxin-antitoxin system</fullName>
    </recommendedName>
</protein>
<dbReference type="Pfam" id="PF11903">
    <property type="entry name" value="ParD_like"/>
    <property type="match status" value="1"/>
</dbReference>
<dbReference type="RefSeq" id="WP_099475022.1">
    <property type="nucleotide sequence ID" value="NZ_CP041025.1"/>
</dbReference>
<evidence type="ECO:0000313" key="1">
    <source>
        <dbReference type="EMBL" id="PHZ83927.1"/>
    </source>
</evidence>
<dbReference type="InParanoid" id="A0A2G4YNP9"/>
<dbReference type="InterPro" id="IPR021831">
    <property type="entry name" value="ParD-like"/>
</dbReference>